<keyword evidence="3" id="KW-1185">Reference proteome</keyword>
<name>A0A7J6LFN6_PERCH</name>
<organism evidence="2 3">
    <name type="scientific">Perkinsus chesapeaki</name>
    <name type="common">Clam parasite</name>
    <name type="synonym">Perkinsus andrewsi</name>
    <dbReference type="NCBI Taxonomy" id="330153"/>
    <lineage>
        <taxon>Eukaryota</taxon>
        <taxon>Sar</taxon>
        <taxon>Alveolata</taxon>
        <taxon>Perkinsozoa</taxon>
        <taxon>Perkinsea</taxon>
        <taxon>Perkinsida</taxon>
        <taxon>Perkinsidae</taxon>
        <taxon>Perkinsus</taxon>
    </lineage>
</organism>
<reference evidence="2 3" key="1">
    <citation type="submission" date="2020-04" db="EMBL/GenBank/DDBJ databases">
        <title>Perkinsus chesapeaki whole genome sequence.</title>
        <authorList>
            <person name="Bogema D.R."/>
        </authorList>
    </citation>
    <scope>NUCLEOTIDE SEQUENCE [LARGE SCALE GENOMIC DNA]</scope>
    <source>
        <strain evidence="2">ATCC PRA-425</strain>
    </source>
</reference>
<sequence length="149" mass="17158">MPNTSYFNRLLSMVALQCLLWSIECQTGSYSGYTDKEKQCIQSDWLDEPTTIIDEQEVRKVVLLVSCKGRAAGSPYLEFVKPFPGYPYTLRKSSEGDHAEFMKRVYHTCNLVPSPSSHNDLRTFYASPDYTKFRVDFHDEVVYLTEGEC</sequence>
<dbReference type="AlphaFoldDB" id="A0A7J6LFN6"/>
<gene>
    <name evidence="2" type="ORF">FOL47_008199</name>
</gene>
<feature type="signal peptide" evidence="1">
    <location>
        <begin position="1"/>
        <end position="25"/>
    </location>
</feature>
<protein>
    <submittedName>
        <fullName evidence="2">Uncharacterized protein</fullName>
    </submittedName>
</protein>
<evidence type="ECO:0000256" key="1">
    <source>
        <dbReference type="SAM" id="SignalP"/>
    </source>
</evidence>
<keyword evidence="1" id="KW-0732">Signal</keyword>
<proteinExistence type="predicted"/>
<accession>A0A7J6LFN6</accession>
<evidence type="ECO:0000313" key="2">
    <source>
        <dbReference type="EMBL" id="KAF4658062.1"/>
    </source>
</evidence>
<dbReference type="EMBL" id="JAAPAO010000511">
    <property type="protein sequence ID" value="KAF4658062.1"/>
    <property type="molecule type" value="Genomic_DNA"/>
</dbReference>
<dbReference type="Proteomes" id="UP000591131">
    <property type="component" value="Unassembled WGS sequence"/>
</dbReference>
<feature type="chain" id="PRO_5029711515" evidence="1">
    <location>
        <begin position="26"/>
        <end position="149"/>
    </location>
</feature>
<evidence type="ECO:0000313" key="3">
    <source>
        <dbReference type="Proteomes" id="UP000591131"/>
    </source>
</evidence>
<comment type="caution">
    <text evidence="2">The sequence shown here is derived from an EMBL/GenBank/DDBJ whole genome shotgun (WGS) entry which is preliminary data.</text>
</comment>